<keyword evidence="8" id="KW-1133">Transmembrane helix</keyword>
<keyword evidence="9" id="KW-0560">Oxidoreductase</keyword>
<dbReference type="GO" id="GO:0004497">
    <property type="term" value="F:monooxygenase activity"/>
    <property type="evidence" value="ECO:0007669"/>
    <property type="project" value="UniProtKB-KW"/>
</dbReference>
<evidence type="ECO:0000256" key="9">
    <source>
        <dbReference type="ARBA" id="ARBA00023002"/>
    </source>
</evidence>
<comment type="cofactor">
    <cofactor evidence="1">
        <name>heme</name>
        <dbReference type="ChEBI" id="CHEBI:30413"/>
    </cofactor>
</comment>
<dbReference type="GO" id="GO:0005506">
    <property type="term" value="F:iron ion binding"/>
    <property type="evidence" value="ECO:0007669"/>
    <property type="project" value="InterPro"/>
</dbReference>
<dbReference type="GO" id="GO:0020037">
    <property type="term" value="F:heme binding"/>
    <property type="evidence" value="ECO:0007669"/>
    <property type="project" value="InterPro"/>
</dbReference>
<evidence type="ECO:0000256" key="10">
    <source>
        <dbReference type="ARBA" id="ARBA00023004"/>
    </source>
</evidence>
<sequence length="287" mass="32268">MSRFRATGYQAGLFGSMLVYRMLLHPLRAYPGPFSAKLTNFWCLKETTKGNKWHKQVKELHNQYGESASVGSREISICHPEAVQDVHGYKSTCVKSINYPHSSLKLTRDKTFHSQRRKIWKRGFTDKVSHDEAVDWRAIECAMVVCVVSDRSDCEAAESEVGEVVWAAVGGAENVEKDLPYIFSYLVDDDSKRAKDPPFNQQDLVYDSDLAIFASSDTTSGPLTNIFFLLATHPAKLHLLQQDLDPLPTVHEISPSSLKGLPFLEGVSNEALRLFPPSTQRSVVYKE</sequence>
<dbReference type="SUPFAM" id="SSF48264">
    <property type="entry name" value="Cytochrome P450"/>
    <property type="match status" value="1"/>
</dbReference>
<keyword evidence="14" id="KW-1185">Reference proteome</keyword>
<keyword evidence="5" id="KW-0349">Heme</keyword>
<dbReference type="GO" id="GO:0016705">
    <property type="term" value="F:oxidoreductase activity, acting on paired donors, with incorporation or reduction of molecular oxygen"/>
    <property type="evidence" value="ECO:0007669"/>
    <property type="project" value="InterPro"/>
</dbReference>
<keyword evidence="6" id="KW-0812">Transmembrane</keyword>
<evidence type="ECO:0000256" key="2">
    <source>
        <dbReference type="ARBA" id="ARBA00004370"/>
    </source>
</evidence>
<dbReference type="PANTHER" id="PTHR24305">
    <property type="entry name" value="CYTOCHROME P450"/>
    <property type="match status" value="1"/>
</dbReference>
<dbReference type="InParanoid" id="A0A165VIE8"/>
<keyword evidence="12" id="KW-0472">Membrane</keyword>
<evidence type="ECO:0000313" key="14">
    <source>
        <dbReference type="Proteomes" id="UP000076761"/>
    </source>
</evidence>
<reference evidence="13 14" key="1">
    <citation type="journal article" date="2016" name="Mol. Biol. Evol.">
        <title>Comparative Genomics of Early-Diverging Mushroom-Forming Fungi Provides Insights into the Origins of Lignocellulose Decay Capabilities.</title>
        <authorList>
            <person name="Nagy L.G."/>
            <person name="Riley R."/>
            <person name="Tritt A."/>
            <person name="Adam C."/>
            <person name="Daum C."/>
            <person name="Floudas D."/>
            <person name="Sun H."/>
            <person name="Yadav J.S."/>
            <person name="Pangilinan J."/>
            <person name="Larsson K.H."/>
            <person name="Matsuura K."/>
            <person name="Barry K."/>
            <person name="Labutti K."/>
            <person name="Kuo R."/>
            <person name="Ohm R.A."/>
            <person name="Bhattacharya S.S."/>
            <person name="Shirouzu T."/>
            <person name="Yoshinaga Y."/>
            <person name="Martin F.M."/>
            <person name="Grigoriev I.V."/>
            <person name="Hibbett D.S."/>
        </authorList>
    </citation>
    <scope>NUCLEOTIDE SEQUENCE [LARGE SCALE GENOMIC DNA]</scope>
    <source>
        <strain evidence="13 14">HHB14362 ss-1</strain>
    </source>
</reference>
<evidence type="ECO:0000256" key="4">
    <source>
        <dbReference type="ARBA" id="ARBA00010617"/>
    </source>
</evidence>
<accession>A0A165VIE8</accession>
<dbReference type="InterPro" id="IPR001128">
    <property type="entry name" value="Cyt_P450"/>
</dbReference>
<dbReference type="Gene3D" id="1.10.630.10">
    <property type="entry name" value="Cytochrome P450"/>
    <property type="match status" value="2"/>
</dbReference>
<evidence type="ECO:0000256" key="6">
    <source>
        <dbReference type="ARBA" id="ARBA00022692"/>
    </source>
</evidence>
<keyword evidence="10" id="KW-0408">Iron</keyword>
<organism evidence="13 14">
    <name type="scientific">Neolentinus lepideus HHB14362 ss-1</name>
    <dbReference type="NCBI Taxonomy" id="1314782"/>
    <lineage>
        <taxon>Eukaryota</taxon>
        <taxon>Fungi</taxon>
        <taxon>Dikarya</taxon>
        <taxon>Basidiomycota</taxon>
        <taxon>Agaricomycotina</taxon>
        <taxon>Agaricomycetes</taxon>
        <taxon>Gloeophyllales</taxon>
        <taxon>Gloeophyllaceae</taxon>
        <taxon>Neolentinus</taxon>
    </lineage>
</organism>
<dbReference type="GO" id="GO:0016020">
    <property type="term" value="C:membrane"/>
    <property type="evidence" value="ECO:0007669"/>
    <property type="project" value="UniProtKB-SubCell"/>
</dbReference>
<dbReference type="InterPro" id="IPR050121">
    <property type="entry name" value="Cytochrome_P450_monoxygenase"/>
</dbReference>
<gene>
    <name evidence="13" type="ORF">NEOLEDRAFT_1144823</name>
</gene>
<evidence type="ECO:0000256" key="8">
    <source>
        <dbReference type="ARBA" id="ARBA00022989"/>
    </source>
</evidence>
<dbReference type="Pfam" id="PF00067">
    <property type="entry name" value="p450"/>
    <property type="match status" value="1"/>
</dbReference>
<dbReference type="PANTHER" id="PTHR24305:SF112">
    <property type="entry name" value="L-ORNITHINE-N5-MONOOXYGENASE (EUROFUNG)"/>
    <property type="match status" value="1"/>
</dbReference>
<dbReference type="Proteomes" id="UP000076761">
    <property type="component" value="Unassembled WGS sequence"/>
</dbReference>
<evidence type="ECO:0000256" key="12">
    <source>
        <dbReference type="ARBA" id="ARBA00023136"/>
    </source>
</evidence>
<dbReference type="OrthoDB" id="6692864at2759"/>
<dbReference type="EMBL" id="KV425553">
    <property type="protein sequence ID" value="KZT29714.1"/>
    <property type="molecule type" value="Genomic_DNA"/>
</dbReference>
<comment type="pathway">
    <text evidence="3">Secondary metabolite biosynthesis.</text>
</comment>
<dbReference type="STRING" id="1314782.A0A165VIE8"/>
<evidence type="ECO:0000256" key="7">
    <source>
        <dbReference type="ARBA" id="ARBA00022723"/>
    </source>
</evidence>
<dbReference type="InterPro" id="IPR036396">
    <property type="entry name" value="Cyt_P450_sf"/>
</dbReference>
<evidence type="ECO:0000256" key="1">
    <source>
        <dbReference type="ARBA" id="ARBA00001971"/>
    </source>
</evidence>
<proteinExistence type="inferred from homology"/>
<dbReference type="AlphaFoldDB" id="A0A165VIE8"/>
<comment type="subcellular location">
    <subcellularLocation>
        <location evidence="2">Membrane</location>
    </subcellularLocation>
</comment>
<protein>
    <submittedName>
        <fullName evidence="13">Cytochrome P450</fullName>
    </submittedName>
</protein>
<name>A0A165VIE8_9AGAM</name>
<keyword evidence="11" id="KW-0503">Monooxygenase</keyword>
<evidence type="ECO:0000256" key="11">
    <source>
        <dbReference type="ARBA" id="ARBA00023033"/>
    </source>
</evidence>
<keyword evidence="7" id="KW-0479">Metal-binding</keyword>
<evidence type="ECO:0000256" key="3">
    <source>
        <dbReference type="ARBA" id="ARBA00005179"/>
    </source>
</evidence>
<evidence type="ECO:0000313" key="13">
    <source>
        <dbReference type="EMBL" id="KZT29714.1"/>
    </source>
</evidence>
<comment type="similarity">
    <text evidence="4">Belongs to the cytochrome P450 family.</text>
</comment>
<evidence type="ECO:0000256" key="5">
    <source>
        <dbReference type="ARBA" id="ARBA00022617"/>
    </source>
</evidence>